<dbReference type="Proteomes" id="UP000321301">
    <property type="component" value="Unassembled WGS sequence"/>
</dbReference>
<evidence type="ECO:0000313" key="1">
    <source>
        <dbReference type="EMBL" id="GEO21167.1"/>
    </source>
</evidence>
<protein>
    <submittedName>
        <fullName evidence="1">Uncharacterized protein</fullName>
    </submittedName>
</protein>
<accession>A0A512CAJ4</accession>
<dbReference type="AlphaFoldDB" id="A0A512CAJ4"/>
<dbReference type="EMBL" id="BJYV01000006">
    <property type="protein sequence ID" value="GEO21167.1"/>
    <property type="molecule type" value="Genomic_DNA"/>
</dbReference>
<name>A0A512CAJ4_9BACT</name>
<evidence type="ECO:0000313" key="2">
    <source>
        <dbReference type="Proteomes" id="UP000321301"/>
    </source>
</evidence>
<proteinExistence type="predicted"/>
<gene>
    <name evidence="1" type="ORF">CQA01_17010</name>
</gene>
<sequence>MGFLENNLIPNIHGMVFTINTENEIDRAKVKQILSELPEIDKVEFNSAVYPNEITVSTKKVLAIGEFQKALIPHRFHALRKTLTGL</sequence>
<dbReference type="RefSeq" id="WP_020889588.1">
    <property type="nucleotide sequence ID" value="NZ_BJYV01000006.1"/>
</dbReference>
<organism evidence="1 2">
    <name type="scientific">Cyclobacterium qasimii</name>
    <dbReference type="NCBI Taxonomy" id="1350429"/>
    <lineage>
        <taxon>Bacteria</taxon>
        <taxon>Pseudomonadati</taxon>
        <taxon>Bacteroidota</taxon>
        <taxon>Cytophagia</taxon>
        <taxon>Cytophagales</taxon>
        <taxon>Cyclobacteriaceae</taxon>
        <taxon>Cyclobacterium</taxon>
    </lineage>
</organism>
<keyword evidence="2" id="KW-1185">Reference proteome</keyword>
<comment type="caution">
    <text evidence="1">The sequence shown here is derived from an EMBL/GenBank/DDBJ whole genome shotgun (WGS) entry which is preliminary data.</text>
</comment>
<reference evidence="1 2" key="1">
    <citation type="submission" date="2019-07" db="EMBL/GenBank/DDBJ databases">
        <title>Whole genome shotgun sequence of Cyclobacterium qasimii NBRC 106168.</title>
        <authorList>
            <person name="Hosoyama A."/>
            <person name="Uohara A."/>
            <person name="Ohji S."/>
            <person name="Ichikawa N."/>
        </authorList>
    </citation>
    <scope>NUCLEOTIDE SEQUENCE [LARGE SCALE GENOMIC DNA]</scope>
    <source>
        <strain evidence="1 2">NBRC 106168</strain>
    </source>
</reference>